<reference evidence="1 2" key="1">
    <citation type="submission" date="2024-03" db="EMBL/GenBank/DDBJ databases">
        <title>Draft genome sequence of Pseudonocardia sp. DW16-2.</title>
        <authorList>
            <person name="Duangmal K."/>
        </authorList>
    </citation>
    <scope>NUCLEOTIDE SEQUENCE [LARGE SCALE GENOMIC DNA]</scope>
    <source>
        <strain evidence="1 2">DW16-2</strain>
    </source>
</reference>
<comment type="caution">
    <text evidence="1">The sequence shown here is derived from an EMBL/GenBank/DDBJ whole genome shotgun (WGS) entry which is preliminary data.</text>
</comment>
<dbReference type="RefSeq" id="WP_340292892.1">
    <property type="nucleotide sequence ID" value="NZ_JBBJUP010000016.1"/>
</dbReference>
<proteinExistence type="predicted"/>
<evidence type="ECO:0000313" key="2">
    <source>
        <dbReference type="Proteomes" id="UP001364211"/>
    </source>
</evidence>
<sequence>MRIVLNGEHRDVDDGADLAAILAAAGLPERGIAVAVDGEVVPRTAWAQRVPDEGARIEVLTAVQGG</sequence>
<dbReference type="CDD" id="cd00565">
    <property type="entry name" value="Ubl_ThiS"/>
    <property type="match status" value="1"/>
</dbReference>
<evidence type="ECO:0000313" key="1">
    <source>
        <dbReference type="EMBL" id="MEJ8281052.1"/>
    </source>
</evidence>
<dbReference type="PANTHER" id="PTHR34472:SF1">
    <property type="entry name" value="SULFUR CARRIER PROTEIN THIS"/>
    <property type="match status" value="1"/>
</dbReference>
<dbReference type="PANTHER" id="PTHR34472">
    <property type="entry name" value="SULFUR CARRIER PROTEIN THIS"/>
    <property type="match status" value="1"/>
</dbReference>
<keyword evidence="2" id="KW-1185">Reference proteome</keyword>
<dbReference type="InterPro" id="IPR003749">
    <property type="entry name" value="ThiS/MoaD-like"/>
</dbReference>
<organism evidence="1 2">
    <name type="scientific">Pseudonocardia spirodelae</name>
    <dbReference type="NCBI Taxonomy" id="3133431"/>
    <lineage>
        <taxon>Bacteria</taxon>
        <taxon>Bacillati</taxon>
        <taxon>Actinomycetota</taxon>
        <taxon>Actinomycetes</taxon>
        <taxon>Pseudonocardiales</taxon>
        <taxon>Pseudonocardiaceae</taxon>
        <taxon>Pseudonocardia</taxon>
    </lineage>
</organism>
<dbReference type="Pfam" id="PF02597">
    <property type="entry name" value="ThiS"/>
    <property type="match status" value="1"/>
</dbReference>
<protein>
    <submittedName>
        <fullName evidence="1">Sulfur carrier protein ThiS</fullName>
    </submittedName>
</protein>
<accession>A0ABU8TAU3</accession>
<dbReference type="NCBIfam" id="TIGR01683">
    <property type="entry name" value="thiS"/>
    <property type="match status" value="1"/>
</dbReference>
<dbReference type="InterPro" id="IPR012675">
    <property type="entry name" value="Beta-grasp_dom_sf"/>
</dbReference>
<dbReference type="InterPro" id="IPR016155">
    <property type="entry name" value="Mopterin_synth/thiamin_S_b"/>
</dbReference>
<dbReference type="Gene3D" id="3.10.20.30">
    <property type="match status" value="1"/>
</dbReference>
<gene>
    <name evidence="1" type="primary">thiS</name>
    <name evidence="1" type="ORF">WJX68_19070</name>
</gene>
<dbReference type="SUPFAM" id="SSF54285">
    <property type="entry name" value="MoaD/ThiS"/>
    <property type="match status" value="1"/>
</dbReference>
<dbReference type="EMBL" id="JBBJUP010000016">
    <property type="protein sequence ID" value="MEJ8281052.1"/>
    <property type="molecule type" value="Genomic_DNA"/>
</dbReference>
<name>A0ABU8TAU3_9PSEU</name>
<dbReference type="Proteomes" id="UP001364211">
    <property type="component" value="Unassembled WGS sequence"/>
</dbReference>
<dbReference type="InterPro" id="IPR010035">
    <property type="entry name" value="Thi_S"/>
</dbReference>